<comment type="caution">
    <text evidence="2">The sequence shown here is derived from an EMBL/GenBank/DDBJ whole genome shotgun (WGS) entry which is preliminary data.</text>
</comment>
<organism evidence="2 3">
    <name type="scientific">Cuscuta epithymum</name>
    <dbReference type="NCBI Taxonomy" id="186058"/>
    <lineage>
        <taxon>Eukaryota</taxon>
        <taxon>Viridiplantae</taxon>
        <taxon>Streptophyta</taxon>
        <taxon>Embryophyta</taxon>
        <taxon>Tracheophyta</taxon>
        <taxon>Spermatophyta</taxon>
        <taxon>Magnoliopsida</taxon>
        <taxon>eudicotyledons</taxon>
        <taxon>Gunneridae</taxon>
        <taxon>Pentapetalae</taxon>
        <taxon>asterids</taxon>
        <taxon>lamiids</taxon>
        <taxon>Solanales</taxon>
        <taxon>Convolvulaceae</taxon>
        <taxon>Cuscuteae</taxon>
        <taxon>Cuscuta</taxon>
        <taxon>Cuscuta subgen. Cuscuta</taxon>
    </lineage>
</organism>
<name>A0AAV0CUK5_9ASTE</name>
<proteinExistence type="predicted"/>
<feature type="non-terminal residue" evidence="2">
    <location>
        <position position="58"/>
    </location>
</feature>
<feature type="compositionally biased region" description="Basic and acidic residues" evidence="1">
    <location>
        <begin position="1"/>
        <end position="43"/>
    </location>
</feature>
<evidence type="ECO:0000313" key="3">
    <source>
        <dbReference type="Proteomes" id="UP001152523"/>
    </source>
</evidence>
<reference evidence="2" key="1">
    <citation type="submission" date="2022-07" db="EMBL/GenBank/DDBJ databases">
        <authorList>
            <person name="Macas J."/>
            <person name="Novak P."/>
            <person name="Neumann P."/>
        </authorList>
    </citation>
    <scope>NUCLEOTIDE SEQUENCE</scope>
</reference>
<accession>A0AAV0CUK5</accession>
<dbReference type="AlphaFoldDB" id="A0AAV0CUK5"/>
<dbReference type="Proteomes" id="UP001152523">
    <property type="component" value="Unassembled WGS sequence"/>
</dbReference>
<keyword evidence="3" id="KW-1185">Reference proteome</keyword>
<evidence type="ECO:0000313" key="2">
    <source>
        <dbReference type="EMBL" id="CAH9085665.1"/>
    </source>
</evidence>
<gene>
    <name evidence="2" type="ORF">CEPIT_LOCUS9461</name>
</gene>
<protein>
    <submittedName>
        <fullName evidence="2">Uncharacterized protein</fullName>
    </submittedName>
</protein>
<sequence length="58" mass="6371">MDGEKASGLDVNERELLTTAKDKQERSATEAEVVHTENDKGIEDIDPTISDKSVEPID</sequence>
<dbReference type="EMBL" id="CAMAPF010000053">
    <property type="protein sequence ID" value="CAH9085665.1"/>
    <property type="molecule type" value="Genomic_DNA"/>
</dbReference>
<evidence type="ECO:0000256" key="1">
    <source>
        <dbReference type="SAM" id="MobiDB-lite"/>
    </source>
</evidence>
<feature type="region of interest" description="Disordered" evidence="1">
    <location>
        <begin position="1"/>
        <end position="58"/>
    </location>
</feature>